<comment type="caution">
    <text evidence="1">The sequence shown here is derived from an EMBL/GenBank/DDBJ whole genome shotgun (WGS) entry which is preliminary data.</text>
</comment>
<name>A0ABR9QNI5_9BACI</name>
<evidence type="ECO:0000313" key="2">
    <source>
        <dbReference type="Proteomes" id="UP001516662"/>
    </source>
</evidence>
<sequence length="254" mass="29967">MAELAAGAEDDYAKINFRSNELEKKSLVEKYNKVVAFLQENAVNLDETYPNKNVVEENIDIINERIHIIENVHTLDYLETTNIDNFNDYHKEFSIRDKYMAERLDFLVNEKFKDKKIILWFANMHLMKNTNNLVMIDEGLKDMFEPMPLTMGSIMSESIKKETYTIGLYMGEGETGLSTSLETIQLPVKDKEDDLEWILKQNSSDYVFLDLKEWNHDEKLYTAYYWGIYPYQLMPKEQYDGLMFIKNVSPRTLK</sequence>
<dbReference type="RefSeq" id="WP_193539239.1">
    <property type="nucleotide sequence ID" value="NZ_JADCLJ010000024.1"/>
</dbReference>
<dbReference type="SUPFAM" id="SSF159501">
    <property type="entry name" value="EreA/ChaN-like"/>
    <property type="match status" value="1"/>
</dbReference>
<dbReference type="PANTHER" id="PTHR31299">
    <property type="entry name" value="ESTERASE, PUTATIVE (AFU_ORTHOLOGUE AFUA_1G05850)-RELATED"/>
    <property type="match status" value="1"/>
</dbReference>
<keyword evidence="2" id="KW-1185">Reference proteome</keyword>
<dbReference type="InterPro" id="IPR007815">
    <property type="entry name" value="Emycin_Estase"/>
</dbReference>
<organism evidence="1 2">
    <name type="scientific">Litchfieldia luteola</name>
    <dbReference type="NCBI Taxonomy" id="682179"/>
    <lineage>
        <taxon>Bacteria</taxon>
        <taxon>Bacillati</taxon>
        <taxon>Bacillota</taxon>
        <taxon>Bacilli</taxon>
        <taxon>Bacillales</taxon>
        <taxon>Bacillaceae</taxon>
        <taxon>Litchfieldia</taxon>
    </lineage>
</organism>
<dbReference type="EMBL" id="JADCLJ010000024">
    <property type="protein sequence ID" value="MBE4910056.1"/>
    <property type="molecule type" value="Genomic_DNA"/>
</dbReference>
<dbReference type="Pfam" id="PF05139">
    <property type="entry name" value="Erythro_esteras"/>
    <property type="match status" value="1"/>
</dbReference>
<gene>
    <name evidence="1" type="ORF">IMZ08_18625</name>
</gene>
<accession>A0ABR9QNI5</accession>
<proteinExistence type="predicted"/>
<protein>
    <submittedName>
        <fullName evidence="1">Erythromycin esterase family protein</fullName>
    </submittedName>
</protein>
<reference evidence="1 2" key="1">
    <citation type="submission" date="2020-10" db="EMBL/GenBank/DDBJ databases">
        <title>Bacillus sp. HD4P25, an endophyte from a halophyte.</title>
        <authorList>
            <person name="Sun J.-Q."/>
        </authorList>
    </citation>
    <scope>NUCLEOTIDE SEQUENCE [LARGE SCALE GENOMIC DNA]</scope>
    <source>
        <strain evidence="1 2">YIM 93174</strain>
    </source>
</reference>
<dbReference type="PANTHER" id="PTHR31299:SF0">
    <property type="entry name" value="ESTERASE, PUTATIVE (AFU_ORTHOLOGUE AFUA_1G05850)-RELATED"/>
    <property type="match status" value="1"/>
</dbReference>
<dbReference type="Gene3D" id="3.40.1660.10">
    <property type="entry name" value="EreA-like (biosynthetic domain)"/>
    <property type="match status" value="1"/>
</dbReference>
<evidence type="ECO:0000313" key="1">
    <source>
        <dbReference type="EMBL" id="MBE4910056.1"/>
    </source>
</evidence>
<dbReference type="InterPro" id="IPR052036">
    <property type="entry name" value="Hydrolase/PRTase-associated"/>
</dbReference>
<dbReference type="Proteomes" id="UP001516662">
    <property type="component" value="Unassembled WGS sequence"/>
</dbReference>